<keyword evidence="1" id="KW-0472">Membrane</keyword>
<dbReference type="EMBL" id="CP062796">
    <property type="protein sequence ID" value="QUL99021.1"/>
    <property type="molecule type" value="Genomic_DNA"/>
</dbReference>
<name>A0AAT9LD62_9FIRM</name>
<feature type="transmembrane region" description="Helical" evidence="1">
    <location>
        <begin position="69"/>
        <end position="89"/>
    </location>
</feature>
<dbReference type="AlphaFoldDB" id="A0AAT9LD62"/>
<accession>A0AAT9LD62</accession>
<sequence>MKKQLPFLLTLAVALFIMFGNYTFIGQKLQITGSIDRYFQVSQAAAFMVGAINLTRIHSTNILRRRSGYYNSVVLLLCLWAFFLLGLIKGNADKTYRWVYNATVVPMESTMFSLIAFYIASAAYRAFRAKSFEAVVLLLTAFVVMLGNVPLGDVIWRGIPVIKDWIMGVPNSAGMRGIAIGTYIGSFATSLRILLGLERAHLGGGS</sequence>
<dbReference type="KEGG" id="fcz:IMF26_02840"/>
<feature type="transmembrane region" description="Helical" evidence="1">
    <location>
        <begin position="134"/>
        <end position="156"/>
    </location>
</feature>
<evidence type="ECO:0000256" key="1">
    <source>
        <dbReference type="SAM" id="Phobius"/>
    </source>
</evidence>
<protein>
    <submittedName>
        <fullName evidence="2">Uncharacterized protein</fullName>
    </submittedName>
</protein>
<feature type="transmembrane region" description="Helical" evidence="1">
    <location>
        <begin position="37"/>
        <end position="57"/>
    </location>
</feature>
<feature type="transmembrane region" description="Helical" evidence="1">
    <location>
        <begin position="7"/>
        <end position="25"/>
    </location>
</feature>
<proteinExistence type="predicted"/>
<keyword evidence="1" id="KW-1133">Transmembrane helix</keyword>
<reference evidence="2" key="1">
    <citation type="submission" date="2020-10" db="EMBL/GenBank/DDBJ databases">
        <authorList>
            <person name="Kadnikov V."/>
            <person name="Beletsky A.V."/>
            <person name="Mardanov A.V."/>
            <person name="Karnachuk O.V."/>
            <person name="Ravin N.V."/>
        </authorList>
    </citation>
    <scope>NUCLEOTIDE SEQUENCE</scope>
    <source>
        <strain evidence="2">Bu02</strain>
    </source>
</reference>
<organism evidence="2">
    <name type="scientific">Candidatus Fermentithermobacillus carboniphilus</name>
    <dbReference type="NCBI Taxonomy" id="3085328"/>
    <lineage>
        <taxon>Bacteria</taxon>
        <taxon>Bacillati</taxon>
        <taxon>Bacillota</taxon>
        <taxon>Candidatus Fermentithermobacillia</taxon>
        <taxon>Candidatus Fermentithermobacillales</taxon>
        <taxon>Candidatus Fermentithermobacillaceae</taxon>
        <taxon>Candidatus Fermentithermobacillus</taxon>
    </lineage>
</organism>
<feature type="transmembrane region" description="Helical" evidence="1">
    <location>
        <begin position="109"/>
        <end position="127"/>
    </location>
</feature>
<gene>
    <name evidence="2" type="ORF">IMF26_02840</name>
</gene>
<keyword evidence="1" id="KW-0812">Transmembrane</keyword>
<feature type="transmembrane region" description="Helical" evidence="1">
    <location>
        <begin position="176"/>
        <end position="195"/>
    </location>
</feature>
<reference evidence="2" key="2">
    <citation type="journal article" date="2023" name="Biology">
        <title>Prokaryotic Life Associated with Coal-Fire Gas Vents Revealed by Metagenomics.</title>
        <authorList>
            <person name="Kadnikov V.V."/>
            <person name="Mardanov A.V."/>
            <person name="Beletsky A.V."/>
            <person name="Karnachuk O.V."/>
            <person name="Ravin N.V."/>
        </authorList>
    </citation>
    <scope>NUCLEOTIDE SEQUENCE</scope>
    <source>
        <strain evidence="2">Bu02</strain>
    </source>
</reference>
<evidence type="ECO:0000313" key="2">
    <source>
        <dbReference type="EMBL" id="QUL99021.1"/>
    </source>
</evidence>